<keyword evidence="5 8" id="KW-1133">Transmembrane helix</keyword>
<keyword evidence="6 8" id="KW-0472">Membrane</keyword>
<accession>A0A1Q9E3G2</accession>
<proteinExistence type="inferred from homology"/>
<evidence type="ECO:0000256" key="2">
    <source>
        <dbReference type="ARBA" id="ARBA00022692"/>
    </source>
</evidence>
<evidence type="ECO:0000256" key="7">
    <source>
        <dbReference type="ARBA" id="ARBA00038324"/>
    </source>
</evidence>
<evidence type="ECO:0000256" key="6">
    <source>
        <dbReference type="ARBA" id="ARBA00023136"/>
    </source>
</evidence>
<keyword evidence="2 8" id="KW-0812">Transmembrane</keyword>
<feature type="transmembrane region" description="Helical" evidence="8">
    <location>
        <begin position="449"/>
        <end position="469"/>
    </location>
</feature>
<evidence type="ECO:0000256" key="1">
    <source>
        <dbReference type="ARBA" id="ARBA00004477"/>
    </source>
</evidence>
<feature type="domain" description="Phosphatidic acid phosphatase type 2/haloperoxidase" evidence="9">
    <location>
        <begin position="284"/>
        <end position="409"/>
    </location>
</feature>
<protein>
    <submittedName>
        <fullName evidence="10">Lipid phosphate phosphatase delta</fullName>
    </submittedName>
</protein>
<evidence type="ECO:0000256" key="8">
    <source>
        <dbReference type="SAM" id="Phobius"/>
    </source>
</evidence>
<reference evidence="10 11" key="1">
    <citation type="submission" date="2016-02" db="EMBL/GenBank/DDBJ databases">
        <title>Genome analysis of coral dinoflagellate symbionts highlights evolutionary adaptations to a symbiotic lifestyle.</title>
        <authorList>
            <person name="Aranda M."/>
            <person name="Li Y."/>
            <person name="Liew Y.J."/>
            <person name="Baumgarten S."/>
            <person name="Simakov O."/>
            <person name="Wilson M."/>
            <person name="Piel J."/>
            <person name="Ashoor H."/>
            <person name="Bougouffa S."/>
            <person name="Bajic V.B."/>
            <person name="Ryu T."/>
            <person name="Ravasi T."/>
            <person name="Bayer T."/>
            <person name="Micklem G."/>
            <person name="Kim H."/>
            <person name="Bhak J."/>
            <person name="Lajeunesse T.C."/>
            <person name="Voolstra C.R."/>
        </authorList>
    </citation>
    <scope>NUCLEOTIDE SEQUENCE [LARGE SCALE GENOMIC DNA]</scope>
    <source>
        <strain evidence="10 11">CCMP2467</strain>
    </source>
</reference>
<evidence type="ECO:0000259" key="9">
    <source>
        <dbReference type="SMART" id="SM00014"/>
    </source>
</evidence>
<sequence>MERATRAESRATNRLDSMACFVSLRGVQPAAEVRPHCRRTRLGAGQCLAKVLLSNLQASNAMAQEDPSPDHMTSFVWYAALPAFVGGTGTVWLLAAALHLLTRRKGSPQPESAEVKGPRALGWSQEASRTCPQASFSVRAMQGGAAEDLVHLKQVGQAIDICNKETPSKRQKEELVSPPLDVLRVEDELFISPSVDAALLRARELFALSVALPIAWLHMDANVESSRARKHERVKEGAQSVCRLQESFRCKVLDHVFLVASFFAEEEFYLLLLPLLFWCGDYRFARHMTYVVCFGLVWGNLLKDVFRLPRPRNVNSKVWVPANASHIDSTACRDFGFPSTHAMNSVSNSLFTVLYCFHHRLGISGTVLGLLSGCWIFSISFGRLYLGVHSPMDVKGGMILGLVVALVAYSLCDAFDAFMLGTRHVGFLLLAFASSVLVLNPQPRPMTPTFLQNCTCCGLILGCAVGFRMEAERRGGASAFSTETFDRSSTAAAVLRSVIGYTILLLARVVLKSGFTALLRLIGLEPNPAKPVPRSEVEDCRQEIKGWDLFAAAVLKTSVYTSMAWTIVCGAPAVFDMLGIPCGMSG</sequence>
<dbReference type="PANTHER" id="PTHR14969">
    <property type="entry name" value="SPHINGOSINE-1-PHOSPHATE PHOSPHOHYDROLASE"/>
    <property type="match status" value="1"/>
</dbReference>
<evidence type="ECO:0000313" key="11">
    <source>
        <dbReference type="Proteomes" id="UP000186817"/>
    </source>
</evidence>
<dbReference type="SMART" id="SM00014">
    <property type="entry name" value="acidPPc"/>
    <property type="match status" value="1"/>
</dbReference>
<dbReference type="PANTHER" id="PTHR14969:SF28">
    <property type="entry name" value="DIHYDROSPHINGOSINE 1-PHOSPHATE PHOSPHATASE LCB3-RELATED"/>
    <property type="match status" value="1"/>
</dbReference>
<feature type="transmembrane region" description="Helical" evidence="8">
    <location>
        <begin position="398"/>
        <end position="418"/>
    </location>
</feature>
<keyword evidence="11" id="KW-1185">Reference proteome</keyword>
<dbReference type="Pfam" id="PF01569">
    <property type="entry name" value="PAP2"/>
    <property type="match status" value="1"/>
</dbReference>
<evidence type="ECO:0000256" key="3">
    <source>
        <dbReference type="ARBA" id="ARBA00022801"/>
    </source>
</evidence>
<feature type="transmembrane region" description="Helical" evidence="8">
    <location>
        <begin position="256"/>
        <end position="278"/>
    </location>
</feature>
<dbReference type="InterPro" id="IPR000326">
    <property type="entry name" value="PAP2/HPO"/>
</dbReference>
<comment type="subcellular location">
    <subcellularLocation>
        <location evidence="1">Endoplasmic reticulum membrane</location>
        <topology evidence="1">Multi-pass membrane protein</topology>
    </subcellularLocation>
</comment>
<feature type="transmembrane region" description="Helical" evidence="8">
    <location>
        <begin position="425"/>
        <end position="443"/>
    </location>
</feature>
<dbReference type="EMBL" id="LSRX01000276">
    <property type="protein sequence ID" value="OLQ01966.1"/>
    <property type="molecule type" value="Genomic_DNA"/>
</dbReference>
<evidence type="ECO:0000256" key="5">
    <source>
        <dbReference type="ARBA" id="ARBA00022989"/>
    </source>
</evidence>
<dbReference type="GO" id="GO:0042392">
    <property type="term" value="F:sphingosine-1-phosphate phosphatase activity"/>
    <property type="evidence" value="ECO:0007669"/>
    <property type="project" value="TreeGrafter"/>
</dbReference>
<dbReference type="InterPro" id="IPR036938">
    <property type="entry name" value="PAP2/HPO_sf"/>
</dbReference>
<feature type="transmembrane region" description="Helical" evidence="8">
    <location>
        <begin position="367"/>
        <end position="386"/>
    </location>
</feature>
<dbReference type="SUPFAM" id="SSF48317">
    <property type="entry name" value="Acid phosphatase/Vanadium-dependent haloperoxidase"/>
    <property type="match status" value="1"/>
</dbReference>
<keyword evidence="3" id="KW-0378">Hydrolase</keyword>
<organism evidence="10 11">
    <name type="scientific">Symbiodinium microadriaticum</name>
    <name type="common">Dinoflagellate</name>
    <name type="synonym">Zooxanthella microadriatica</name>
    <dbReference type="NCBI Taxonomy" id="2951"/>
    <lineage>
        <taxon>Eukaryota</taxon>
        <taxon>Sar</taxon>
        <taxon>Alveolata</taxon>
        <taxon>Dinophyceae</taxon>
        <taxon>Suessiales</taxon>
        <taxon>Symbiodiniaceae</taxon>
        <taxon>Symbiodinium</taxon>
    </lineage>
</organism>
<dbReference type="Proteomes" id="UP000186817">
    <property type="component" value="Unassembled WGS sequence"/>
</dbReference>
<feature type="transmembrane region" description="Helical" evidence="8">
    <location>
        <begin position="490"/>
        <end position="511"/>
    </location>
</feature>
<dbReference type="Gene3D" id="1.20.144.10">
    <property type="entry name" value="Phosphatidic acid phosphatase type 2/haloperoxidase"/>
    <property type="match status" value="1"/>
</dbReference>
<keyword evidence="4" id="KW-0256">Endoplasmic reticulum</keyword>
<comment type="similarity">
    <text evidence="7">Belongs to the type 2 lipid phosphate phosphatase family.</text>
</comment>
<dbReference type="AlphaFoldDB" id="A0A1Q9E3G2"/>
<evidence type="ECO:0000313" key="10">
    <source>
        <dbReference type="EMBL" id="OLQ01966.1"/>
    </source>
</evidence>
<comment type="caution">
    <text evidence="10">The sequence shown here is derived from an EMBL/GenBank/DDBJ whole genome shotgun (WGS) entry which is preliminary data.</text>
</comment>
<feature type="transmembrane region" description="Helical" evidence="8">
    <location>
        <begin position="75"/>
        <end position="101"/>
    </location>
</feature>
<dbReference type="OrthoDB" id="301434at2759"/>
<gene>
    <name evidence="10" type="primary">LPPD</name>
    <name evidence="10" type="ORF">AK812_SmicGene15200</name>
</gene>
<evidence type="ECO:0000256" key="4">
    <source>
        <dbReference type="ARBA" id="ARBA00022824"/>
    </source>
</evidence>
<dbReference type="GO" id="GO:0005789">
    <property type="term" value="C:endoplasmic reticulum membrane"/>
    <property type="evidence" value="ECO:0007669"/>
    <property type="project" value="UniProtKB-SubCell"/>
</dbReference>
<name>A0A1Q9E3G2_SYMMI</name>